<name>A0A4U3JWA3_ENTFL</name>
<proteinExistence type="predicted"/>
<gene>
    <name evidence="1" type="ORF">EY666_20535</name>
</gene>
<evidence type="ECO:0000313" key="1">
    <source>
        <dbReference type="EMBL" id="TKK52772.1"/>
    </source>
</evidence>
<dbReference type="AlphaFoldDB" id="A0A4U3JWA3"/>
<organism evidence="1 2">
    <name type="scientific">Enterococcus faecalis</name>
    <name type="common">Streptococcus faecalis</name>
    <dbReference type="NCBI Taxonomy" id="1351"/>
    <lineage>
        <taxon>Bacteria</taxon>
        <taxon>Bacillati</taxon>
        <taxon>Bacillota</taxon>
        <taxon>Bacilli</taxon>
        <taxon>Lactobacillales</taxon>
        <taxon>Enterococcaceae</taxon>
        <taxon>Enterococcus</taxon>
    </lineage>
</organism>
<comment type="caution">
    <text evidence="1">The sequence shown here is derived from an EMBL/GenBank/DDBJ whole genome shotgun (WGS) entry which is preliminary data.</text>
</comment>
<dbReference type="EMBL" id="SIYF01000888">
    <property type="protein sequence ID" value="TKK52772.1"/>
    <property type="molecule type" value="Genomic_DNA"/>
</dbReference>
<reference evidence="1 2" key="1">
    <citation type="submission" date="2019-02" db="EMBL/GenBank/DDBJ databases">
        <title>Bacteria dissemination in different level of health care in South Africa: the effectiveness of infections prevention and control.</title>
        <authorList>
            <person name="Shobo C."/>
            <person name="Amoako D.G."/>
            <person name="Allam M."/>
            <person name="Ismail A."/>
            <person name="Bester L.A."/>
            <person name="Essack S.Y."/>
        </authorList>
    </citation>
    <scope>NUCLEOTIDE SEQUENCE [LARGE SCALE GENOMIC DNA]</scope>
    <source>
        <strain evidence="1 2">2SIL2</strain>
    </source>
</reference>
<protein>
    <submittedName>
        <fullName evidence="1">Uncharacterized protein</fullName>
    </submittedName>
</protein>
<dbReference type="Proteomes" id="UP000305511">
    <property type="component" value="Unassembled WGS sequence"/>
</dbReference>
<accession>A0A4U3JWA3</accession>
<evidence type="ECO:0000313" key="2">
    <source>
        <dbReference type="Proteomes" id="UP000305511"/>
    </source>
</evidence>
<sequence length="438" mass="51245">MEEVFEVINQSIDYRASSYKNVIHEDELKQVLLENIEQNGKTIDISLFDDLKTLHDIFFYILENRLFSVIDLNRLILENIRFNCSNIFFEKVSGHITDEDIKSGINKISSFYSLKNTPTNYHEYFSESGYNLIDRITSKNINELYFPVIEYDENSVNIMASVKFLEKDGNTSLRVCIIYLDRKTGYTTFYVNGKTGSFNIINDNEVYISSGATFFKRIRNLINSFFSCSFMSHKEDCYINRAKMFDFCNKMNNLMIGDYSEDLNDTLSPVLKRQIRKIYNEMNKKNSKVKLNSEKTEMLMKRIFSNYLGEYITTGYSESDLIRKAKEAGAVCYPTKISFRGQQLARGRATTRGRKFPLTFESIFYSLNTDIEIAGELDEFTLAWFDVDFFDKHSELEVSQTTIKITEEIFSLILKNTKNKNRGMTEHIEREIRKAMYD</sequence>
<dbReference type="RefSeq" id="WP_137274695.1">
    <property type="nucleotide sequence ID" value="NZ_SIYF01000888.1"/>
</dbReference>